<dbReference type="SUPFAM" id="SSF56935">
    <property type="entry name" value="Porins"/>
    <property type="match status" value="1"/>
</dbReference>
<dbReference type="Proteomes" id="UP001155483">
    <property type="component" value="Unassembled WGS sequence"/>
</dbReference>
<feature type="chain" id="PRO_5040796370" description="Porin" evidence="1">
    <location>
        <begin position="25"/>
        <end position="457"/>
    </location>
</feature>
<dbReference type="AlphaFoldDB" id="A0A9X2XUC3"/>
<evidence type="ECO:0000313" key="2">
    <source>
        <dbReference type="EMBL" id="MCU7547833.1"/>
    </source>
</evidence>
<evidence type="ECO:0008006" key="4">
    <source>
        <dbReference type="Google" id="ProtNLM"/>
    </source>
</evidence>
<evidence type="ECO:0000313" key="3">
    <source>
        <dbReference type="Proteomes" id="UP001155483"/>
    </source>
</evidence>
<protein>
    <recommendedName>
        <fullName evidence="4">Porin</fullName>
    </recommendedName>
</protein>
<dbReference type="RefSeq" id="WP_279295278.1">
    <property type="nucleotide sequence ID" value="NZ_JAOTIF010000001.1"/>
</dbReference>
<organism evidence="2 3">
    <name type="scientific">Paraflavisolibacter caeni</name>
    <dbReference type="NCBI Taxonomy" id="2982496"/>
    <lineage>
        <taxon>Bacteria</taxon>
        <taxon>Pseudomonadati</taxon>
        <taxon>Bacteroidota</taxon>
        <taxon>Chitinophagia</taxon>
        <taxon>Chitinophagales</taxon>
        <taxon>Chitinophagaceae</taxon>
        <taxon>Paraflavisolibacter</taxon>
    </lineage>
</organism>
<evidence type="ECO:0000256" key="1">
    <source>
        <dbReference type="SAM" id="SignalP"/>
    </source>
</evidence>
<feature type="signal peptide" evidence="1">
    <location>
        <begin position="1"/>
        <end position="24"/>
    </location>
</feature>
<keyword evidence="3" id="KW-1185">Reference proteome</keyword>
<accession>A0A9X2XUC3</accession>
<gene>
    <name evidence="2" type="ORF">OCK74_01850</name>
</gene>
<name>A0A9X2XUC3_9BACT</name>
<dbReference type="EMBL" id="JAOTIF010000001">
    <property type="protein sequence ID" value="MCU7547833.1"/>
    <property type="molecule type" value="Genomic_DNA"/>
</dbReference>
<reference evidence="2" key="1">
    <citation type="submission" date="2022-09" db="EMBL/GenBank/DDBJ databases">
        <authorList>
            <person name="Yuan C."/>
            <person name="Ke Z."/>
        </authorList>
    </citation>
    <scope>NUCLEOTIDE SEQUENCE</scope>
    <source>
        <strain evidence="2">LB-8</strain>
    </source>
</reference>
<keyword evidence="1" id="KW-0732">Signal</keyword>
<sequence>MKKINLLYALGVALAMGSTVSSHAQELKEFYGRPTNWRAYDQTGINQFETKKTADIPFEGPRFRIGAGFTQQWQNLKHENPGSAVKLYPLASGFMTSQANLYTDVQLADGIRLNVTSYLSARHHNETWVKGGYIQFDKLPFKSAFFNKLMENVTVKVGHMEINYGDAHFRRSDGGQTLYNPFADNYIVDAFTTEIGGEAYYQKNGFIGMLGVTGGMIKGNVDSVDGNAMANGKPVIADKNGNRNPSIYGKLGYDNKVAENVRLRVTGSYYHNSSSAGSGLTLYGSQSTGDRTGSNYQEVMETASAGTANAWSGRTGPGFSKKLDAAMFNAFVKAGGLEFFGSYENASGYAKTESVKRHMKQTALDLVYRFGKAENLFVGARYNTAKIGLANVTTAPVITYNGDVTIDRTAFAAGWFLTKSVLLKGEYVTQKYKDYPTASVFNNGKFNGVVIEAVVGF</sequence>
<proteinExistence type="predicted"/>
<comment type="caution">
    <text evidence="2">The sequence shown here is derived from an EMBL/GenBank/DDBJ whole genome shotgun (WGS) entry which is preliminary data.</text>
</comment>
<reference evidence="2" key="2">
    <citation type="submission" date="2023-04" db="EMBL/GenBank/DDBJ databases">
        <title>Paracnuella aquatica gen. nov., sp. nov., a member of the family Chitinophagaceae isolated from a hot spring.</title>
        <authorList>
            <person name="Wang C."/>
        </authorList>
    </citation>
    <scope>NUCLEOTIDE SEQUENCE</scope>
    <source>
        <strain evidence="2">LB-8</strain>
    </source>
</reference>